<reference evidence="1 2" key="1">
    <citation type="submission" date="2020-07" db="EMBL/GenBank/DDBJ databases">
        <title>Sequencing the genomes of 1000 actinobacteria strains.</title>
        <authorList>
            <person name="Klenk H.-P."/>
        </authorList>
    </citation>
    <scope>NUCLEOTIDE SEQUENCE [LARGE SCALE GENOMIC DNA]</scope>
    <source>
        <strain evidence="1 2">DSM 45278</strain>
    </source>
</reference>
<evidence type="ECO:0000313" key="2">
    <source>
        <dbReference type="Proteomes" id="UP000584931"/>
    </source>
</evidence>
<comment type="caution">
    <text evidence="1">The sequence shown here is derived from an EMBL/GenBank/DDBJ whole genome shotgun (WGS) entry which is preliminary data.</text>
</comment>
<gene>
    <name evidence="1" type="ORF">HNR06_000191</name>
</gene>
<dbReference type="EMBL" id="JACCHL010000001">
    <property type="protein sequence ID" value="NYH50602.1"/>
    <property type="molecule type" value="Genomic_DNA"/>
</dbReference>
<dbReference type="Pfam" id="PF08012">
    <property type="entry name" value="DUF1702"/>
    <property type="match status" value="1"/>
</dbReference>
<evidence type="ECO:0008006" key="3">
    <source>
        <dbReference type="Google" id="ProtNLM"/>
    </source>
</evidence>
<dbReference type="InterPro" id="IPR012964">
    <property type="entry name" value="DUF1702"/>
</dbReference>
<evidence type="ECO:0000313" key="1">
    <source>
        <dbReference type="EMBL" id="NYH50602.1"/>
    </source>
</evidence>
<organism evidence="1 2">
    <name type="scientific">Nocardiopsis sinuspersici</name>
    <dbReference type="NCBI Taxonomy" id="501010"/>
    <lineage>
        <taxon>Bacteria</taxon>
        <taxon>Bacillati</taxon>
        <taxon>Actinomycetota</taxon>
        <taxon>Actinomycetes</taxon>
        <taxon>Streptosporangiales</taxon>
        <taxon>Nocardiopsidaceae</taxon>
        <taxon>Nocardiopsis</taxon>
    </lineage>
</organism>
<name>A0A7Y9X7G0_9ACTN</name>
<accession>A0A7Y9X7G0</accession>
<dbReference type="AlphaFoldDB" id="A0A7Y9X7G0"/>
<protein>
    <recommendedName>
        <fullName evidence="3">Enediyne biosynthesis protein</fullName>
    </recommendedName>
</protein>
<proteinExistence type="predicted"/>
<sequence length="272" mass="30094">MSPEHTEQRLLAVDRRYRGFAYEGAAMGFTLLDGILPGRGRSRRFLDGPGSGHVYMTYIGVGWAMARLPRPLWPDTRTLDPVLRWLVHDGYGFHQAYFHTERYVRGRARDDRAARGTSDGAYALRAADQGMGRALWFVAGAAPDVVVSLVDAFPAERRADLYSGIGLAATYAGGADEKELIRLRESAWEHRWNLAQGSAFAAEARVHADLVVPHCETATNVFCGTDTDRAARLCRELRPGAETPETDPALPRYELWRTLLANELSQCGGEGT</sequence>
<dbReference type="Proteomes" id="UP000584931">
    <property type="component" value="Unassembled WGS sequence"/>
</dbReference>